<accession>A0ABP3ECL8</accession>
<dbReference type="InterPro" id="IPR002347">
    <property type="entry name" value="SDR_fam"/>
</dbReference>
<dbReference type="PANTHER" id="PTHR43639:SF1">
    <property type="entry name" value="SHORT-CHAIN DEHYDROGENASE_REDUCTASE FAMILY PROTEIN"/>
    <property type="match status" value="1"/>
</dbReference>
<sequence>MSIVVTGAGQGIGRAIVERLLADGEAVIAVDRDAAALAWAPERSRFVADASDEAAMERAADAAETLGPLTGWVNNAAIFQDLSVHSAPAADVSDAIRRNVDLVVVGSAVAVRRFRTGGAVVNVSSWQARLAVPGSLPYVTAKSAIEGLTRALAVEYGPAGIRANVVAPGSVDTARYREYVASHPAIEAEMARLHPLGRVAAAAEVAAAVAFLLGPDASFVSGVVLPVDGGRTALGHDPEAS</sequence>
<name>A0ABP3ECL8_9ACTN</name>
<dbReference type="CDD" id="cd05233">
    <property type="entry name" value="SDR_c"/>
    <property type="match status" value="1"/>
</dbReference>
<dbReference type="PRINTS" id="PR00080">
    <property type="entry name" value="SDRFAMILY"/>
</dbReference>
<organism evidence="3 4">
    <name type="scientific">Cryptosporangium japonicum</name>
    <dbReference type="NCBI Taxonomy" id="80872"/>
    <lineage>
        <taxon>Bacteria</taxon>
        <taxon>Bacillati</taxon>
        <taxon>Actinomycetota</taxon>
        <taxon>Actinomycetes</taxon>
        <taxon>Cryptosporangiales</taxon>
        <taxon>Cryptosporangiaceae</taxon>
        <taxon>Cryptosporangium</taxon>
    </lineage>
</organism>
<evidence type="ECO:0000256" key="2">
    <source>
        <dbReference type="ARBA" id="ARBA00023002"/>
    </source>
</evidence>
<dbReference type="PROSITE" id="PS00061">
    <property type="entry name" value="ADH_SHORT"/>
    <property type="match status" value="1"/>
</dbReference>
<dbReference type="SUPFAM" id="SSF51735">
    <property type="entry name" value="NAD(P)-binding Rossmann-fold domains"/>
    <property type="match status" value="1"/>
</dbReference>
<dbReference type="RefSeq" id="WP_344651452.1">
    <property type="nucleotide sequence ID" value="NZ_BAAAGX010000020.1"/>
</dbReference>
<keyword evidence="4" id="KW-1185">Reference proteome</keyword>
<gene>
    <name evidence="3" type="ORF">GCM10009539_51120</name>
</gene>
<dbReference type="Pfam" id="PF13561">
    <property type="entry name" value="adh_short_C2"/>
    <property type="match status" value="1"/>
</dbReference>
<evidence type="ECO:0000313" key="4">
    <source>
        <dbReference type="Proteomes" id="UP001500967"/>
    </source>
</evidence>
<dbReference type="InterPro" id="IPR036291">
    <property type="entry name" value="NAD(P)-bd_dom_sf"/>
</dbReference>
<dbReference type="Gene3D" id="3.40.50.720">
    <property type="entry name" value="NAD(P)-binding Rossmann-like Domain"/>
    <property type="match status" value="1"/>
</dbReference>
<dbReference type="PANTHER" id="PTHR43639">
    <property type="entry name" value="OXIDOREDUCTASE, SHORT-CHAIN DEHYDROGENASE/REDUCTASE FAMILY (AFU_ORTHOLOGUE AFUA_5G02870)"/>
    <property type="match status" value="1"/>
</dbReference>
<dbReference type="PRINTS" id="PR00081">
    <property type="entry name" value="GDHRDH"/>
</dbReference>
<evidence type="ECO:0000256" key="1">
    <source>
        <dbReference type="ARBA" id="ARBA00006484"/>
    </source>
</evidence>
<proteinExistence type="inferred from homology"/>
<dbReference type="Proteomes" id="UP001500967">
    <property type="component" value="Unassembled WGS sequence"/>
</dbReference>
<dbReference type="EMBL" id="BAAAGX010000020">
    <property type="protein sequence ID" value="GAA0259494.1"/>
    <property type="molecule type" value="Genomic_DNA"/>
</dbReference>
<keyword evidence="2" id="KW-0560">Oxidoreductase</keyword>
<comment type="caution">
    <text evidence="3">The sequence shown here is derived from an EMBL/GenBank/DDBJ whole genome shotgun (WGS) entry which is preliminary data.</text>
</comment>
<comment type="similarity">
    <text evidence="1">Belongs to the short-chain dehydrogenases/reductases (SDR) family.</text>
</comment>
<evidence type="ECO:0000313" key="3">
    <source>
        <dbReference type="EMBL" id="GAA0259494.1"/>
    </source>
</evidence>
<dbReference type="InterPro" id="IPR020904">
    <property type="entry name" value="Sc_DH/Rdtase_CS"/>
</dbReference>
<reference evidence="4" key="1">
    <citation type="journal article" date="2019" name="Int. J. Syst. Evol. Microbiol.">
        <title>The Global Catalogue of Microorganisms (GCM) 10K type strain sequencing project: providing services to taxonomists for standard genome sequencing and annotation.</title>
        <authorList>
            <consortium name="The Broad Institute Genomics Platform"/>
            <consortium name="The Broad Institute Genome Sequencing Center for Infectious Disease"/>
            <person name="Wu L."/>
            <person name="Ma J."/>
        </authorList>
    </citation>
    <scope>NUCLEOTIDE SEQUENCE [LARGE SCALE GENOMIC DNA]</scope>
    <source>
        <strain evidence="4">JCM 10425</strain>
    </source>
</reference>
<protein>
    <submittedName>
        <fullName evidence="3">SDR family oxidoreductase</fullName>
    </submittedName>
</protein>